<gene>
    <name evidence="2" type="ORF">GCM10010196_34430</name>
</gene>
<dbReference type="EMBL" id="BMRJ01000007">
    <property type="protein sequence ID" value="GGR37581.1"/>
    <property type="molecule type" value="Genomic_DNA"/>
</dbReference>
<evidence type="ECO:0000313" key="3">
    <source>
        <dbReference type="Proteomes" id="UP000610303"/>
    </source>
</evidence>
<feature type="region of interest" description="Disordered" evidence="1">
    <location>
        <begin position="1"/>
        <end position="28"/>
    </location>
</feature>
<sequence>MTRLAGLSVLHEAAPSPSGCSGGRRNAGRADCSVVMPTPSSGRPRAVPPWRHARALLRTPGCVTHQEVPGLLGIQ</sequence>
<evidence type="ECO:0000256" key="1">
    <source>
        <dbReference type="SAM" id="MobiDB-lite"/>
    </source>
</evidence>
<reference evidence="2" key="1">
    <citation type="journal article" date="2014" name="Int. J. Syst. Evol. Microbiol.">
        <title>Complete genome sequence of Corynebacterium casei LMG S-19264T (=DSM 44701T), isolated from a smear-ripened cheese.</title>
        <authorList>
            <consortium name="US DOE Joint Genome Institute (JGI-PGF)"/>
            <person name="Walter F."/>
            <person name="Albersmeier A."/>
            <person name="Kalinowski J."/>
            <person name="Ruckert C."/>
        </authorList>
    </citation>
    <scope>NUCLEOTIDE SEQUENCE</scope>
    <source>
        <strain evidence="2">JCM 3346</strain>
    </source>
</reference>
<keyword evidence="3" id="KW-1185">Reference proteome</keyword>
<reference evidence="2" key="2">
    <citation type="submission" date="2020-09" db="EMBL/GenBank/DDBJ databases">
        <authorList>
            <person name="Sun Q."/>
            <person name="Ohkuma M."/>
        </authorList>
    </citation>
    <scope>NUCLEOTIDE SEQUENCE</scope>
    <source>
        <strain evidence="2">JCM 3346</strain>
    </source>
</reference>
<accession>A0A918KWJ7</accession>
<protein>
    <submittedName>
        <fullName evidence="2">Uncharacterized protein</fullName>
    </submittedName>
</protein>
<dbReference type="Proteomes" id="UP000610303">
    <property type="component" value="Unassembled WGS sequence"/>
</dbReference>
<name>A0A918KWJ7_AGRME</name>
<evidence type="ECO:0000313" key="2">
    <source>
        <dbReference type="EMBL" id="GGR37581.1"/>
    </source>
</evidence>
<comment type="caution">
    <text evidence="2">The sequence shown here is derived from an EMBL/GenBank/DDBJ whole genome shotgun (WGS) entry which is preliminary data.</text>
</comment>
<proteinExistence type="predicted"/>
<dbReference type="AlphaFoldDB" id="A0A918KWJ7"/>
<organism evidence="2 3">
    <name type="scientific">Agromyces mediolanus</name>
    <name type="common">Corynebacterium mediolanum</name>
    <dbReference type="NCBI Taxonomy" id="41986"/>
    <lineage>
        <taxon>Bacteria</taxon>
        <taxon>Bacillati</taxon>
        <taxon>Actinomycetota</taxon>
        <taxon>Actinomycetes</taxon>
        <taxon>Micrococcales</taxon>
        <taxon>Microbacteriaceae</taxon>
        <taxon>Agromyces</taxon>
    </lineage>
</organism>